<dbReference type="Gene3D" id="3.30.565.10">
    <property type="entry name" value="Histidine kinase-like ATPase, C-terminal domain"/>
    <property type="match status" value="1"/>
</dbReference>
<evidence type="ECO:0000256" key="7">
    <source>
        <dbReference type="ARBA" id="ARBA00022840"/>
    </source>
</evidence>
<dbReference type="EMBL" id="PDUD01000035">
    <property type="protein sequence ID" value="PHN02911.1"/>
    <property type="molecule type" value="Genomic_DNA"/>
</dbReference>
<evidence type="ECO:0000256" key="8">
    <source>
        <dbReference type="ARBA" id="ARBA00023012"/>
    </source>
</evidence>
<evidence type="ECO:0000259" key="9">
    <source>
        <dbReference type="PROSITE" id="PS50109"/>
    </source>
</evidence>
<reference evidence="10 11" key="1">
    <citation type="submission" date="2017-10" db="EMBL/GenBank/DDBJ databases">
        <title>The draft genome sequence of Lewinella nigricans NBRC 102662.</title>
        <authorList>
            <person name="Wang K."/>
        </authorList>
    </citation>
    <scope>NUCLEOTIDE SEQUENCE [LARGE SCALE GENOMIC DNA]</scope>
    <source>
        <strain evidence="10 11">NBRC 102662</strain>
    </source>
</reference>
<dbReference type="InterPro" id="IPR003594">
    <property type="entry name" value="HATPase_dom"/>
</dbReference>
<evidence type="ECO:0000256" key="2">
    <source>
        <dbReference type="ARBA" id="ARBA00012438"/>
    </source>
</evidence>
<evidence type="ECO:0000313" key="10">
    <source>
        <dbReference type="EMBL" id="PHN02911.1"/>
    </source>
</evidence>
<evidence type="ECO:0000256" key="6">
    <source>
        <dbReference type="ARBA" id="ARBA00022777"/>
    </source>
</evidence>
<dbReference type="GO" id="GO:0016020">
    <property type="term" value="C:membrane"/>
    <property type="evidence" value="ECO:0007669"/>
    <property type="project" value="InterPro"/>
</dbReference>
<dbReference type="AlphaFoldDB" id="A0A2D0N317"/>
<dbReference type="Pfam" id="PF07730">
    <property type="entry name" value="HisKA_3"/>
    <property type="match status" value="1"/>
</dbReference>
<keyword evidence="4" id="KW-0808">Transferase</keyword>
<keyword evidence="8" id="KW-0902">Two-component regulatory system</keyword>
<proteinExistence type="predicted"/>
<comment type="caution">
    <text evidence="10">The sequence shown here is derived from an EMBL/GenBank/DDBJ whole genome shotgun (WGS) entry which is preliminary data.</text>
</comment>
<dbReference type="InterPro" id="IPR049052">
    <property type="entry name" value="nSTAND1"/>
</dbReference>
<keyword evidence="11" id="KW-1185">Reference proteome</keyword>
<organism evidence="10 11">
    <name type="scientific">Flavilitoribacter nigricans (strain ATCC 23147 / DSM 23189 / NBRC 102662 / NCIMB 1420 / SS-2)</name>
    <name type="common">Lewinella nigricans</name>
    <dbReference type="NCBI Taxonomy" id="1122177"/>
    <lineage>
        <taxon>Bacteria</taxon>
        <taxon>Pseudomonadati</taxon>
        <taxon>Bacteroidota</taxon>
        <taxon>Saprospiria</taxon>
        <taxon>Saprospirales</taxon>
        <taxon>Lewinellaceae</taxon>
        <taxon>Flavilitoribacter</taxon>
    </lineage>
</organism>
<dbReference type="GO" id="GO:0046983">
    <property type="term" value="F:protein dimerization activity"/>
    <property type="evidence" value="ECO:0007669"/>
    <property type="project" value="InterPro"/>
</dbReference>
<dbReference type="Pfam" id="PF19964">
    <property type="entry name" value="EAD11"/>
    <property type="match status" value="1"/>
</dbReference>
<dbReference type="InterPro" id="IPR045439">
    <property type="entry name" value="EAD11"/>
</dbReference>
<keyword evidence="7" id="KW-0067">ATP-binding</keyword>
<dbReference type="InterPro" id="IPR036890">
    <property type="entry name" value="HATPase_C_sf"/>
</dbReference>
<dbReference type="SUPFAM" id="SSF52540">
    <property type="entry name" value="P-loop containing nucleoside triphosphate hydrolases"/>
    <property type="match status" value="1"/>
</dbReference>
<comment type="catalytic activity">
    <reaction evidence="1">
        <text>ATP + protein L-histidine = ADP + protein N-phospho-L-histidine.</text>
        <dbReference type="EC" id="2.7.13.3"/>
    </reaction>
</comment>
<name>A0A2D0N317_FLAN2</name>
<dbReference type="GO" id="GO:0005524">
    <property type="term" value="F:ATP binding"/>
    <property type="evidence" value="ECO:0007669"/>
    <property type="project" value="UniProtKB-KW"/>
</dbReference>
<dbReference type="PROSITE" id="PS50109">
    <property type="entry name" value="HIS_KIN"/>
    <property type="match status" value="1"/>
</dbReference>
<dbReference type="InterPro" id="IPR027417">
    <property type="entry name" value="P-loop_NTPase"/>
</dbReference>
<dbReference type="SMART" id="SM00387">
    <property type="entry name" value="HATPase_c"/>
    <property type="match status" value="1"/>
</dbReference>
<evidence type="ECO:0000256" key="4">
    <source>
        <dbReference type="ARBA" id="ARBA00022679"/>
    </source>
</evidence>
<dbReference type="Pfam" id="PF02518">
    <property type="entry name" value="HATPase_c"/>
    <property type="match status" value="1"/>
</dbReference>
<gene>
    <name evidence="10" type="ORF">CRP01_29325</name>
</gene>
<accession>A0A2D0N317</accession>
<dbReference type="RefSeq" id="WP_099153626.1">
    <property type="nucleotide sequence ID" value="NZ_PDUD01000035.1"/>
</dbReference>
<evidence type="ECO:0000256" key="1">
    <source>
        <dbReference type="ARBA" id="ARBA00000085"/>
    </source>
</evidence>
<keyword evidence="3" id="KW-0597">Phosphoprotein</keyword>
<dbReference type="GO" id="GO:0000155">
    <property type="term" value="F:phosphorelay sensor kinase activity"/>
    <property type="evidence" value="ECO:0007669"/>
    <property type="project" value="InterPro"/>
</dbReference>
<evidence type="ECO:0000313" key="11">
    <source>
        <dbReference type="Proteomes" id="UP000223913"/>
    </source>
</evidence>
<dbReference type="OrthoDB" id="977000at2"/>
<evidence type="ECO:0000256" key="5">
    <source>
        <dbReference type="ARBA" id="ARBA00022741"/>
    </source>
</evidence>
<evidence type="ECO:0000256" key="3">
    <source>
        <dbReference type="ARBA" id="ARBA00022553"/>
    </source>
</evidence>
<dbReference type="SUPFAM" id="SSF55874">
    <property type="entry name" value="ATPase domain of HSP90 chaperone/DNA topoisomerase II/histidine kinase"/>
    <property type="match status" value="1"/>
</dbReference>
<dbReference type="CDD" id="cd16917">
    <property type="entry name" value="HATPase_UhpB-NarQ-NarX-like"/>
    <property type="match status" value="1"/>
</dbReference>
<dbReference type="Gene3D" id="3.40.50.300">
    <property type="entry name" value="P-loop containing nucleotide triphosphate hydrolases"/>
    <property type="match status" value="1"/>
</dbReference>
<feature type="domain" description="Histidine kinase" evidence="9">
    <location>
        <begin position="534"/>
        <end position="731"/>
    </location>
</feature>
<dbReference type="InterPro" id="IPR011712">
    <property type="entry name" value="Sig_transdc_His_kin_sub3_dim/P"/>
</dbReference>
<dbReference type="Proteomes" id="UP000223913">
    <property type="component" value="Unassembled WGS sequence"/>
</dbReference>
<dbReference type="PANTHER" id="PTHR24421">
    <property type="entry name" value="NITRATE/NITRITE SENSOR PROTEIN NARX-RELATED"/>
    <property type="match status" value="1"/>
</dbReference>
<dbReference type="Gene3D" id="1.20.5.1930">
    <property type="match status" value="1"/>
</dbReference>
<protein>
    <recommendedName>
        <fullName evidence="2">histidine kinase</fullName>
        <ecNumber evidence="2">2.7.13.3</ecNumber>
    </recommendedName>
</protein>
<dbReference type="PANTHER" id="PTHR24421:SF10">
    <property type="entry name" value="NITRATE_NITRITE SENSOR PROTEIN NARQ"/>
    <property type="match status" value="1"/>
</dbReference>
<keyword evidence="5" id="KW-0547">Nucleotide-binding</keyword>
<dbReference type="EC" id="2.7.13.3" evidence="2"/>
<sequence length="731" mass="83814">MYLITKQELHQLIAENKTLAAIEFLRSASFIQRNFELSRELTVHLASFQSYSEDKRKETSTSEELRVRKNNLHHSLLKIVDLLPNENLELQLPPLPNLPRPKYPFIGLRWFSREDAPIFFGREKEIQKLYNWILSGERLVLLYGQSGVGKSSLLHAGLLPRLEYRWICHYLRWNSGKGVVNSLDGTQINVADKEKVYVIDQLEEIFTSSSSEVKEIFSSIKSTLAKDGNLQIVLSFRKEFLAETQDMLDDLSIDYSSILLKPLRKRELVKAITGVAFDPWLKRRFNLEIQNGLPEKIADHILTDEESHIAPLLQILLRKMWDAVKDNNEDKIFDSNLYSGFQEQSLTSMLSTQIKELEKKFPREVESGLVLDILKFFTTVRATAKKAGESEWRSRYAHIFSIDSLIQELEHLFLLTSLDRGNQATIRLAHDALAPIIIENFNNSDLIGQRAFRLIDSKRIDIASDREVEFSNTDLDTILQGEYGMRKLSDKEIHIINVSSERRNKERKALEILQERDEEFTLALFQIQEEERKRIGRDLHDRVGSMLATIKLLLSSLDNKTGFPNLENRKRFQESMSLLNEANEEVRRLSHNLSSDSALSTVGLVAQLQDMVRVIQESGQLMIELSTFNFDERLDVSTEVKIYRIIQELVSNALKHAKATKLLIQLSRIGGTVEILVEDDGFGFDINSLSYKEGIGLRNIKGRISELSGDIQIESSVGRGTKINIQIPIEG</sequence>
<keyword evidence="6" id="KW-0418">Kinase</keyword>
<dbReference type="Pfam" id="PF20703">
    <property type="entry name" value="nSTAND1"/>
    <property type="match status" value="1"/>
</dbReference>
<dbReference type="InterPro" id="IPR005467">
    <property type="entry name" value="His_kinase_dom"/>
</dbReference>
<dbReference type="InterPro" id="IPR050482">
    <property type="entry name" value="Sensor_HK_TwoCompSys"/>
</dbReference>